<dbReference type="AlphaFoldDB" id="U5VPP6"/>
<name>U5VPP6_9ACTN</name>
<dbReference type="EMBL" id="CP006272">
    <property type="protein sequence ID" value="AGZ38774.1"/>
    <property type="molecule type" value="Genomic_DNA"/>
</dbReference>
<evidence type="ECO:0000313" key="3">
    <source>
        <dbReference type="Proteomes" id="UP000017746"/>
    </source>
</evidence>
<keyword evidence="1" id="KW-0812">Transmembrane</keyword>
<reference evidence="2 3" key="1">
    <citation type="journal article" date="2014" name="J. Biotechnol.">
        <title>Complete genome sequence of the actinobacterium Actinoplanes friuliensis HAG 010964, producer of the lipopeptide antibiotic friulimycin.</title>
        <authorList>
            <person name="Ruckert C."/>
            <person name="Szczepanowski R."/>
            <person name="Albersmeier A."/>
            <person name="Goesmann A."/>
            <person name="Fischer N."/>
            <person name="Steinkamper A."/>
            <person name="Puhler A."/>
            <person name="Biener R."/>
            <person name="Schwartz D."/>
            <person name="Kalinowski J."/>
        </authorList>
    </citation>
    <scope>NUCLEOTIDE SEQUENCE [LARGE SCALE GENOMIC DNA]</scope>
    <source>
        <strain evidence="2 3">DSM 7358</strain>
    </source>
</reference>
<dbReference type="HOGENOM" id="CLU_712965_0_0_11"/>
<evidence type="ECO:0000313" key="2">
    <source>
        <dbReference type="EMBL" id="AGZ38774.1"/>
    </source>
</evidence>
<keyword evidence="1" id="KW-0472">Membrane</keyword>
<dbReference type="Proteomes" id="UP000017746">
    <property type="component" value="Chromosome"/>
</dbReference>
<keyword evidence="3" id="KW-1185">Reference proteome</keyword>
<dbReference type="STRING" id="1246995.AFR_02425"/>
<dbReference type="InterPro" id="IPR011044">
    <property type="entry name" value="Quino_amine_DH_bsu"/>
</dbReference>
<organism evidence="2 3">
    <name type="scientific">Actinoplanes friuliensis DSM 7358</name>
    <dbReference type="NCBI Taxonomy" id="1246995"/>
    <lineage>
        <taxon>Bacteria</taxon>
        <taxon>Bacillati</taxon>
        <taxon>Actinomycetota</taxon>
        <taxon>Actinomycetes</taxon>
        <taxon>Micromonosporales</taxon>
        <taxon>Micromonosporaceae</taxon>
        <taxon>Actinoplanes</taxon>
    </lineage>
</organism>
<proteinExistence type="predicted"/>
<feature type="transmembrane region" description="Helical" evidence="1">
    <location>
        <begin position="37"/>
        <end position="56"/>
    </location>
</feature>
<evidence type="ECO:0000256" key="1">
    <source>
        <dbReference type="SAM" id="Phobius"/>
    </source>
</evidence>
<accession>U5VPP6</accession>
<sequence>MRVETAIRAAAQATGGYPGSLDDVYRRVRDRRRRRRTAAGACAGVVVVLLGIGVSVNRAAEPAPPPAAVPDVAVAQRLMLDGAAGSYTGAGGATVSLGEEDAVGELLPDGRLVAHRVVGADAWNHVVGTPDGRVVAIGPRNLVRGVPMALRDQLVVVGPTGSTEVIREAGQAGAPLTLVGATSTTAYLWRRTGLVAHDLSTGNELALVPADRVGTIVAADVAGDRLAAVPRSSRCRPTVLDTSTDDVVAWTDLSPLRCDRVLGLRLSPDARSLAVAYQADDGHRVVIVSLDGGKVQADQEIPTAPRVALAWQDDRKLRVATFAAGPAQQVRAFTITAGP</sequence>
<dbReference type="PATRIC" id="fig|1246995.3.peg.490"/>
<protein>
    <submittedName>
        <fullName evidence="2">Uncharacterized protein</fullName>
    </submittedName>
</protein>
<keyword evidence="1" id="KW-1133">Transmembrane helix</keyword>
<dbReference type="OrthoDB" id="3405865at2"/>
<dbReference type="RefSeq" id="WP_023357717.1">
    <property type="nucleotide sequence ID" value="NC_022657.1"/>
</dbReference>
<dbReference type="SUPFAM" id="SSF50969">
    <property type="entry name" value="YVTN repeat-like/Quinoprotein amine dehydrogenase"/>
    <property type="match status" value="1"/>
</dbReference>
<gene>
    <name evidence="2" type="ORF">AFR_02425</name>
</gene>
<dbReference type="KEGG" id="afs:AFR_02425"/>